<evidence type="ECO:0000313" key="3">
    <source>
        <dbReference type="EMBL" id="CAE8609387.1"/>
    </source>
</evidence>
<dbReference type="OMA" id="RTTACAV"/>
<dbReference type="EMBL" id="CAJNNV010024298">
    <property type="protein sequence ID" value="CAE8609387.1"/>
    <property type="molecule type" value="Genomic_DNA"/>
</dbReference>
<protein>
    <submittedName>
        <fullName evidence="3">Uncharacterized protein</fullName>
    </submittedName>
</protein>
<evidence type="ECO:0000313" key="4">
    <source>
        <dbReference type="Proteomes" id="UP000654075"/>
    </source>
</evidence>
<dbReference type="SUPFAM" id="SSF101112">
    <property type="entry name" value="Oxygen-evolving enhancer protein 3"/>
    <property type="match status" value="1"/>
</dbReference>
<organism evidence="3 4">
    <name type="scientific">Polarella glacialis</name>
    <name type="common">Dinoflagellate</name>
    <dbReference type="NCBI Taxonomy" id="89957"/>
    <lineage>
        <taxon>Eukaryota</taxon>
        <taxon>Sar</taxon>
        <taxon>Alveolata</taxon>
        <taxon>Dinophyceae</taxon>
        <taxon>Suessiales</taxon>
        <taxon>Suessiaceae</taxon>
        <taxon>Polarella</taxon>
    </lineage>
</organism>
<comment type="caution">
    <text evidence="3">The sequence shown here is derived from an EMBL/GenBank/DDBJ whole genome shotgun (WGS) entry which is preliminary data.</text>
</comment>
<evidence type="ECO:0000313" key="2">
    <source>
        <dbReference type="EMBL" id="CAE8595964.1"/>
    </source>
</evidence>
<dbReference type="Gene3D" id="1.20.120.290">
    <property type="entry name" value="Oxygen-evolving enhancer protein 3 (PsbQ), four-helix up-down bundle"/>
    <property type="match status" value="1"/>
</dbReference>
<keyword evidence="1" id="KW-0793">Thylakoid</keyword>
<sequence>MAPILAASLLRRRRFAALPCAAMTLLLVLQTDLAFSALGGASRHRQSTADAALQPTSRRDVLAAVLPLLGVGGLGAAPQSASAQVGEGDLPQGAKQEDRIRKGLEAWKKLPAKISDAVAAEAAAKEGDNATAATAAAAKEWENAVGFLRRLYGLNDDMTYLSRGFKPAEKKEKAETLINKFKKQVKLTDKPVKAKDYEKFLTFHTEITGYIEEFNSLLLDAEEDLSSAEATDVS</sequence>
<dbReference type="AlphaFoldDB" id="A0A813F4Q6"/>
<reference evidence="3" key="1">
    <citation type="submission" date="2021-02" db="EMBL/GenBank/DDBJ databases">
        <authorList>
            <person name="Dougan E. K."/>
            <person name="Rhodes N."/>
            <person name="Thang M."/>
            <person name="Chan C."/>
        </authorList>
    </citation>
    <scope>NUCLEOTIDE SEQUENCE</scope>
</reference>
<dbReference type="OrthoDB" id="205132at2759"/>
<dbReference type="Proteomes" id="UP000654075">
    <property type="component" value="Unassembled WGS sequence"/>
</dbReference>
<dbReference type="EMBL" id="CAJNNV010008249">
    <property type="protein sequence ID" value="CAE8595964.1"/>
    <property type="molecule type" value="Genomic_DNA"/>
</dbReference>
<proteinExistence type="predicted"/>
<dbReference type="InterPro" id="IPR023222">
    <property type="entry name" value="PsbQ-like_dom_sf"/>
</dbReference>
<name>A0A813F4Q6_POLGL</name>
<keyword evidence="4" id="KW-1185">Reference proteome</keyword>
<evidence type="ECO:0000256" key="1">
    <source>
        <dbReference type="ARBA" id="ARBA00023078"/>
    </source>
</evidence>
<gene>
    <name evidence="2" type="ORF">PGLA1383_LOCUS14442</name>
    <name evidence="3" type="ORF">PGLA1383_LOCUS27214</name>
</gene>
<accession>A0A813F4Q6</accession>